<evidence type="ECO:0000256" key="3">
    <source>
        <dbReference type="ARBA" id="ARBA00022692"/>
    </source>
</evidence>
<evidence type="ECO:0000256" key="4">
    <source>
        <dbReference type="ARBA" id="ARBA00022989"/>
    </source>
</evidence>
<keyword evidence="5 6" id="KW-0472">Membrane</keyword>
<keyword evidence="3 6" id="KW-0812">Transmembrane</keyword>
<feature type="transmembrane region" description="Helical" evidence="6">
    <location>
        <begin position="12"/>
        <end position="32"/>
    </location>
</feature>
<dbReference type="RefSeq" id="WP_105356400.1">
    <property type="nucleotide sequence ID" value="NZ_PUIA01000057.1"/>
</dbReference>
<proteinExistence type="predicted"/>
<gene>
    <name evidence="8" type="ORF">C5Y96_18585</name>
</gene>
<dbReference type="PANTHER" id="PTHR35007">
    <property type="entry name" value="INTEGRAL MEMBRANE PROTEIN-RELATED"/>
    <property type="match status" value="1"/>
</dbReference>
<feature type="transmembrane region" description="Helical" evidence="6">
    <location>
        <begin position="83"/>
        <end position="103"/>
    </location>
</feature>
<feature type="transmembrane region" description="Helical" evidence="6">
    <location>
        <begin position="248"/>
        <end position="269"/>
    </location>
</feature>
<evidence type="ECO:0000256" key="2">
    <source>
        <dbReference type="ARBA" id="ARBA00022475"/>
    </source>
</evidence>
<dbReference type="GO" id="GO:0005886">
    <property type="term" value="C:plasma membrane"/>
    <property type="evidence" value="ECO:0007669"/>
    <property type="project" value="UniProtKB-SubCell"/>
</dbReference>
<dbReference type="AlphaFoldDB" id="A0A2S8F5W2"/>
<keyword evidence="4 6" id="KW-1133">Transmembrane helix</keyword>
<evidence type="ECO:0000313" key="9">
    <source>
        <dbReference type="Proteomes" id="UP000240009"/>
    </source>
</evidence>
<evidence type="ECO:0000259" key="7">
    <source>
        <dbReference type="Pfam" id="PF00482"/>
    </source>
</evidence>
<sequence length="313" mass="34287">MDQLALALNANSLPILVFGGMAAALGALLMGVRDLFVSRDSRLMASPLLKKLPSRTEEADASAVDRFDVWLERAIYMTGMNTSITMAALLFILIGITAGMAVFVFTEDLLYSVVAGLFGIIVCFVILSLAYKRAMKQFEEQFPSAIDLLARAVRAGESLDQALVMIGDSVNDPVAGEFRRIAKHLEMGLSLSVAMKSFAYRVPTMDVRIFASALSVHRDAGGNLPKTLERLSSVIRDRMSYHRQLKSVTGAGRITALIISCLGPLLFLYLFFAQPEYSSSLWNNPTGRLVLIGAAISQMIGLFIVSRMLRSRY</sequence>
<reference evidence="8 9" key="1">
    <citation type="submission" date="2018-02" db="EMBL/GenBank/DDBJ databases">
        <title>Comparative genomes isolates from brazilian mangrove.</title>
        <authorList>
            <person name="Araujo J.E."/>
            <person name="Taketani R.G."/>
            <person name="Silva M.C.P."/>
            <person name="Loureco M.V."/>
            <person name="Andreote F.D."/>
        </authorList>
    </citation>
    <scope>NUCLEOTIDE SEQUENCE [LARGE SCALE GENOMIC DNA]</scope>
    <source>
        <strain evidence="8 9">HEX-2 MGV</strain>
    </source>
</reference>
<comment type="subcellular location">
    <subcellularLocation>
        <location evidence="1">Cell membrane</location>
        <topology evidence="1">Multi-pass membrane protein</topology>
    </subcellularLocation>
</comment>
<dbReference type="PANTHER" id="PTHR35007:SF1">
    <property type="entry name" value="PILUS ASSEMBLY PROTEIN"/>
    <property type="match status" value="1"/>
</dbReference>
<comment type="caution">
    <text evidence="8">The sequence shown here is derived from an EMBL/GenBank/DDBJ whole genome shotgun (WGS) entry which is preliminary data.</text>
</comment>
<protein>
    <recommendedName>
        <fullName evidence="7">Type II secretion system protein GspF domain-containing protein</fullName>
    </recommendedName>
</protein>
<organism evidence="8 9">
    <name type="scientific">Blastopirellula marina</name>
    <dbReference type="NCBI Taxonomy" id="124"/>
    <lineage>
        <taxon>Bacteria</taxon>
        <taxon>Pseudomonadati</taxon>
        <taxon>Planctomycetota</taxon>
        <taxon>Planctomycetia</taxon>
        <taxon>Pirellulales</taxon>
        <taxon>Pirellulaceae</taxon>
        <taxon>Blastopirellula</taxon>
    </lineage>
</organism>
<evidence type="ECO:0000256" key="6">
    <source>
        <dbReference type="SAM" id="Phobius"/>
    </source>
</evidence>
<dbReference type="EMBL" id="PUIA01000057">
    <property type="protein sequence ID" value="PQO27537.1"/>
    <property type="molecule type" value="Genomic_DNA"/>
</dbReference>
<accession>A0A2S8F5W2</accession>
<keyword evidence="2" id="KW-1003">Cell membrane</keyword>
<feature type="transmembrane region" description="Helical" evidence="6">
    <location>
        <begin position="109"/>
        <end position="131"/>
    </location>
</feature>
<dbReference type="OrthoDB" id="261155at2"/>
<feature type="transmembrane region" description="Helical" evidence="6">
    <location>
        <begin position="289"/>
        <end position="309"/>
    </location>
</feature>
<dbReference type="Pfam" id="PF00482">
    <property type="entry name" value="T2SSF"/>
    <property type="match status" value="1"/>
</dbReference>
<dbReference type="InterPro" id="IPR018076">
    <property type="entry name" value="T2SS_GspF_dom"/>
</dbReference>
<dbReference type="Proteomes" id="UP000240009">
    <property type="component" value="Unassembled WGS sequence"/>
</dbReference>
<name>A0A2S8F5W2_9BACT</name>
<evidence type="ECO:0000256" key="1">
    <source>
        <dbReference type="ARBA" id="ARBA00004651"/>
    </source>
</evidence>
<feature type="domain" description="Type II secretion system protein GspF" evidence="7">
    <location>
        <begin position="146"/>
        <end position="270"/>
    </location>
</feature>
<dbReference type="Gene3D" id="1.20.81.30">
    <property type="entry name" value="Type II secretion system (T2SS), domain F"/>
    <property type="match status" value="1"/>
</dbReference>
<evidence type="ECO:0000313" key="8">
    <source>
        <dbReference type="EMBL" id="PQO27537.1"/>
    </source>
</evidence>
<evidence type="ECO:0000256" key="5">
    <source>
        <dbReference type="ARBA" id="ARBA00023136"/>
    </source>
</evidence>
<dbReference type="InterPro" id="IPR042094">
    <property type="entry name" value="T2SS_GspF_sf"/>
</dbReference>